<accession>A0A385YXS6</accession>
<name>A0A385YXS6_9BACL</name>
<dbReference type="Gene3D" id="3.40.630.30">
    <property type="match status" value="1"/>
</dbReference>
<dbReference type="AlphaFoldDB" id="A0A385YXS6"/>
<dbReference type="PANTHER" id="PTHR43415:SF3">
    <property type="entry name" value="GNAT-FAMILY ACETYLTRANSFERASE"/>
    <property type="match status" value="1"/>
</dbReference>
<dbReference type="OrthoDB" id="9773249at2"/>
<dbReference type="Proteomes" id="UP000265725">
    <property type="component" value="Chromosome"/>
</dbReference>
<evidence type="ECO:0000259" key="1">
    <source>
        <dbReference type="PROSITE" id="PS51186"/>
    </source>
</evidence>
<feature type="domain" description="N-acetyltransferase" evidence="1">
    <location>
        <begin position="97"/>
        <end position="262"/>
    </location>
</feature>
<sequence>MKADKKYLPLEMYFSQCTLPSVTLRFQEIENIMGQQLPNAAYLNSSWWKKTKPPALHYVAWTNQGYVVEKVDLGNTITFVNEAKPVTTDSTSDHHILIIRQVDVEDARSIIELQMTIEAESDFLLYGKDERKLSVQAMRKRIMEWRKMENSAMFVAISDGNYAGFLLLLGNSAPRAKHRASLFLGVKQEFQRKGIATALIKHAESFASSQGVHRLELTVIATNDAAIALYKHTGFEQEGLRRESMLIDNTLHDELYMGKILIK</sequence>
<dbReference type="KEGG" id="paek:D3873_11410"/>
<keyword evidence="3" id="KW-1185">Reference proteome</keyword>
<proteinExistence type="predicted"/>
<dbReference type="PROSITE" id="PS51186">
    <property type="entry name" value="GNAT"/>
    <property type="match status" value="1"/>
</dbReference>
<evidence type="ECO:0000313" key="2">
    <source>
        <dbReference type="EMBL" id="AYC30408.1"/>
    </source>
</evidence>
<dbReference type="SUPFAM" id="SSF55729">
    <property type="entry name" value="Acyl-CoA N-acyltransferases (Nat)"/>
    <property type="match status" value="1"/>
</dbReference>
<dbReference type="CDD" id="cd04301">
    <property type="entry name" value="NAT_SF"/>
    <property type="match status" value="1"/>
</dbReference>
<dbReference type="PANTHER" id="PTHR43415">
    <property type="entry name" value="SPERMIDINE N(1)-ACETYLTRANSFERASE"/>
    <property type="match status" value="1"/>
</dbReference>
<dbReference type="InterPro" id="IPR016181">
    <property type="entry name" value="Acyl_CoA_acyltransferase"/>
</dbReference>
<protein>
    <submittedName>
        <fullName evidence="2">GNAT family N-acetyltransferase</fullName>
    </submittedName>
</protein>
<reference evidence="3" key="1">
    <citation type="submission" date="2018-09" db="EMBL/GenBank/DDBJ databases">
        <authorList>
            <person name="Zhu H."/>
        </authorList>
    </citation>
    <scope>NUCLEOTIDE SEQUENCE [LARGE SCALE GENOMIC DNA]</scope>
    <source>
        <strain evidence="3">K2R23-3</strain>
    </source>
</reference>
<gene>
    <name evidence="2" type="ORF">D3873_11410</name>
</gene>
<dbReference type="GO" id="GO:0016747">
    <property type="term" value="F:acyltransferase activity, transferring groups other than amino-acyl groups"/>
    <property type="evidence" value="ECO:0007669"/>
    <property type="project" value="InterPro"/>
</dbReference>
<dbReference type="InterPro" id="IPR000182">
    <property type="entry name" value="GNAT_dom"/>
</dbReference>
<evidence type="ECO:0000313" key="3">
    <source>
        <dbReference type="Proteomes" id="UP000265725"/>
    </source>
</evidence>
<keyword evidence="2" id="KW-0808">Transferase</keyword>
<organism evidence="2 3">
    <name type="scientific">Paenisporosarcina cavernae</name>
    <dbReference type="NCBI Taxonomy" id="2320858"/>
    <lineage>
        <taxon>Bacteria</taxon>
        <taxon>Bacillati</taxon>
        <taxon>Bacillota</taxon>
        <taxon>Bacilli</taxon>
        <taxon>Bacillales</taxon>
        <taxon>Caryophanaceae</taxon>
        <taxon>Paenisporosarcina</taxon>
    </lineage>
</organism>
<dbReference type="InterPro" id="IPR056079">
    <property type="entry name" value="DUF7662"/>
</dbReference>
<dbReference type="Pfam" id="PF24698">
    <property type="entry name" value="DUF7662"/>
    <property type="match status" value="1"/>
</dbReference>
<dbReference type="Pfam" id="PF00583">
    <property type="entry name" value="Acetyltransf_1"/>
    <property type="match status" value="1"/>
</dbReference>
<dbReference type="EMBL" id="CP032418">
    <property type="protein sequence ID" value="AYC30408.1"/>
    <property type="molecule type" value="Genomic_DNA"/>
</dbReference>